<dbReference type="InterPro" id="IPR036299">
    <property type="entry name" value="Polyketide_synth_docking_sf"/>
</dbReference>
<evidence type="ECO:0000256" key="2">
    <source>
        <dbReference type="ARBA" id="ARBA00022679"/>
    </source>
</evidence>
<dbReference type="InterPro" id="IPR016039">
    <property type="entry name" value="Thiolase-like"/>
</dbReference>
<dbReference type="AlphaFoldDB" id="A0A0F4J2C2"/>
<evidence type="ECO:0000256" key="3">
    <source>
        <dbReference type="ARBA" id="ARBA00023268"/>
    </source>
</evidence>
<dbReference type="OrthoDB" id="4571618at2"/>
<dbReference type="SUPFAM" id="SSF101173">
    <property type="entry name" value="Docking domain B of the erythromycin polyketide synthase (DEBS)"/>
    <property type="match status" value="1"/>
</dbReference>
<dbReference type="Proteomes" id="UP000033551">
    <property type="component" value="Unassembled WGS sequence"/>
</dbReference>
<comment type="cofactor">
    <cofactor evidence="1">
        <name>pantetheine 4'-phosphate</name>
        <dbReference type="ChEBI" id="CHEBI:47942"/>
    </cofactor>
</comment>
<dbReference type="Pfam" id="PF08990">
    <property type="entry name" value="Docking"/>
    <property type="match status" value="1"/>
</dbReference>
<feature type="domain" description="Ketosynthase family 3 (KS3)" evidence="4">
    <location>
        <begin position="34"/>
        <end position="119"/>
    </location>
</feature>
<sequence length="119" mass="12926">MADTEEKLRSYLRKATADLQETRRRLREAEAAAGEPVAIVGMGCRFPGGVTSPEELWELVSRGGDGMSAFPADRGWDVGAAYSPTGHDPVGGFLYDADRFDADFFGISPREAQAMDPQQ</sequence>
<comment type="caution">
    <text evidence="5">The sequence shown here is derived from an EMBL/GenBank/DDBJ whole genome shotgun (WGS) entry which is preliminary data.</text>
</comment>
<evidence type="ECO:0000256" key="1">
    <source>
        <dbReference type="ARBA" id="ARBA00001957"/>
    </source>
</evidence>
<protein>
    <recommendedName>
        <fullName evidence="4">Ketosynthase family 3 (KS3) domain-containing protein</fullName>
    </recommendedName>
</protein>
<evidence type="ECO:0000313" key="6">
    <source>
        <dbReference type="Proteomes" id="UP000033551"/>
    </source>
</evidence>
<accession>A0A0F4J2C2</accession>
<name>A0A0F4J2C2_9ACTN</name>
<dbReference type="GO" id="GO:0004312">
    <property type="term" value="F:fatty acid synthase activity"/>
    <property type="evidence" value="ECO:0007669"/>
    <property type="project" value="TreeGrafter"/>
</dbReference>
<dbReference type="InterPro" id="IPR050091">
    <property type="entry name" value="PKS_NRPS_Biosynth_Enz"/>
</dbReference>
<dbReference type="Gene3D" id="3.40.47.10">
    <property type="match status" value="1"/>
</dbReference>
<dbReference type="Pfam" id="PF00109">
    <property type="entry name" value="ketoacyl-synt"/>
    <property type="match status" value="1"/>
</dbReference>
<organism evidence="5 6">
    <name type="scientific">Streptomyces katrae</name>
    <dbReference type="NCBI Taxonomy" id="68223"/>
    <lineage>
        <taxon>Bacteria</taxon>
        <taxon>Bacillati</taxon>
        <taxon>Actinomycetota</taxon>
        <taxon>Actinomycetes</taxon>
        <taxon>Kitasatosporales</taxon>
        <taxon>Streptomycetaceae</taxon>
        <taxon>Streptomyces</taxon>
    </lineage>
</organism>
<feature type="non-terminal residue" evidence="5">
    <location>
        <position position="119"/>
    </location>
</feature>
<proteinExistence type="predicted"/>
<dbReference type="RefSeq" id="WP_045950080.1">
    <property type="nucleotide sequence ID" value="NZ_JZWV01000773.1"/>
</dbReference>
<dbReference type="InterPro" id="IPR015083">
    <property type="entry name" value="NorB/c/GfsB-D-like_docking"/>
</dbReference>
<dbReference type="InterPro" id="IPR014030">
    <property type="entry name" value="Ketoacyl_synth_N"/>
</dbReference>
<dbReference type="SUPFAM" id="SSF53901">
    <property type="entry name" value="Thiolase-like"/>
    <property type="match status" value="1"/>
</dbReference>
<dbReference type="PANTHER" id="PTHR43775:SF51">
    <property type="entry name" value="INACTIVE PHENOLPHTHIOCEROL SYNTHESIS POLYKETIDE SYNTHASE TYPE I PKS1-RELATED"/>
    <property type="match status" value="1"/>
</dbReference>
<keyword evidence="3" id="KW-0511">Multifunctional enzyme</keyword>
<dbReference type="EMBL" id="JZWV01000773">
    <property type="protein sequence ID" value="KJY28004.1"/>
    <property type="molecule type" value="Genomic_DNA"/>
</dbReference>
<dbReference type="Gene3D" id="6.10.40.10">
    <property type="match status" value="1"/>
</dbReference>
<evidence type="ECO:0000313" key="5">
    <source>
        <dbReference type="EMBL" id="KJY28004.1"/>
    </source>
</evidence>
<dbReference type="InterPro" id="IPR020841">
    <property type="entry name" value="PKS_Beta-ketoAc_synthase_dom"/>
</dbReference>
<evidence type="ECO:0000259" key="4">
    <source>
        <dbReference type="PROSITE" id="PS52004"/>
    </source>
</evidence>
<dbReference type="PROSITE" id="PS52004">
    <property type="entry name" value="KS3_2"/>
    <property type="match status" value="1"/>
</dbReference>
<keyword evidence="6" id="KW-1185">Reference proteome</keyword>
<dbReference type="PATRIC" id="fig|68223.7.peg.1415"/>
<reference evidence="5 6" key="1">
    <citation type="submission" date="2015-02" db="EMBL/GenBank/DDBJ databases">
        <authorList>
            <person name="Ju K.-S."/>
            <person name="Doroghazi J.R."/>
            <person name="Metcalf W."/>
        </authorList>
    </citation>
    <scope>NUCLEOTIDE SEQUENCE [LARGE SCALE GENOMIC DNA]</scope>
    <source>
        <strain evidence="5 6">NRRL ISP-5550</strain>
    </source>
</reference>
<dbReference type="PANTHER" id="PTHR43775">
    <property type="entry name" value="FATTY ACID SYNTHASE"/>
    <property type="match status" value="1"/>
</dbReference>
<dbReference type="GO" id="GO:0006633">
    <property type="term" value="P:fatty acid biosynthetic process"/>
    <property type="evidence" value="ECO:0007669"/>
    <property type="project" value="TreeGrafter"/>
</dbReference>
<keyword evidence="2" id="KW-0808">Transferase</keyword>
<gene>
    <name evidence="5" type="ORF">VR44_26285</name>
</gene>